<feature type="transmembrane region" description="Helical" evidence="6">
    <location>
        <begin position="69"/>
        <end position="91"/>
    </location>
</feature>
<comment type="subcellular location">
    <subcellularLocation>
        <location evidence="1">Membrane</location>
        <topology evidence="1">Multi-pass membrane protein</topology>
    </subcellularLocation>
</comment>
<dbReference type="PANTHER" id="PTHR11662:SF456">
    <property type="entry name" value="VESICULAR GLUTAMATE TRANSPORTER, ISOFORM A"/>
    <property type="match status" value="1"/>
</dbReference>
<evidence type="ECO:0000256" key="1">
    <source>
        <dbReference type="ARBA" id="ARBA00004141"/>
    </source>
</evidence>
<dbReference type="Gene3D" id="1.20.1250.20">
    <property type="entry name" value="MFS general substrate transporter like domains"/>
    <property type="match status" value="2"/>
</dbReference>
<feature type="transmembrane region" description="Helical" evidence="6">
    <location>
        <begin position="459"/>
        <end position="477"/>
    </location>
</feature>
<dbReference type="GO" id="GO:0030672">
    <property type="term" value="C:synaptic vesicle membrane"/>
    <property type="evidence" value="ECO:0007669"/>
    <property type="project" value="TreeGrafter"/>
</dbReference>
<evidence type="ECO:0000256" key="5">
    <source>
        <dbReference type="SAM" id="MobiDB-lite"/>
    </source>
</evidence>
<name>A0A9P0B8B2_BRAAE</name>
<proteinExistence type="predicted"/>
<feature type="transmembrane region" description="Helical" evidence="6">
    <location>
        <begin position="424"/>
        <end position="444"/>
    </location>
</feature>
<dbReference type="GO" id="GO:0060076">
    <property type="term" value="C:excitatory synapse"/>
    <property type="evidence" value="ECO:0007669"/>
    <property type="project" value="TreeGrafter"/>
</dbReference>
<dbReference type="PANTHER" id="PTHR11662">
    <property type="entry name" value="SOLUTE CARRIER FAMILY 17"/>
    <property type="match status" value="1"/>
</dbReference>
<dbReference type="OrthoDB" id="2985014at2759"/>
<keyword evidence="4 6" id="KW-0472">Membrane</keyword>
<reference evidence="7" key="1">
    <citation type="submission" date="2021-12" db="EMBL/GenBank/DDBJ databases">
        <authorList>
            <person name="King R."/>
        </authorList>
    </citation>
    <scope>NUCLEOTIDE SEQUENCE</scope>
</reference>
<evidence type="ECO:0008006" key="9">
    <source>
        <dbReference type="Google" id="ProtNLM"/>
    </source>
</evidence>
<feature type="transmembrane region" description="Helical" evidence="6">
    <location>
        <begin position="329"/>
        <end position="347"/>
    </location>
</feature>
<dbReference type="EMBL" id="OV121138">
    <property type="protein sequence ID" value="CAH0559924.1"/>
    <property type="molecule type" value="Genomic_DNA"/>
</dbReference>
<dbReference type="Pfam" id="PF07690">
    <property type="entry name" value="MFS_1"/>
    <property type="match status" value="1"/>
</dbReference>
<protein>
    <recommendedName>
        <fullName evidence="9">Vesicular glutamate transporter 1</fullName>
    </recommendedName>
</protein>
<evidence type="ECO:0000256" key="3">
    <source>
        <dbReference type="ARBA" id="ARBA00022989"/>
    </source>
</evidence>
<feature type="transmembrane region" description="Helical" evidence="6">
    <location>
        <begin position="367"/>
        <end position="386"/>
    </location>
</feature>
<dbReference type="AlphaFoldDB" id="A0A9P0B8B2"/>
<dbReference type="FunFam" id="1.20.1250.20:FF:000264">
    <property type="entry name" value="vesicular glutamate transporter 1"/>
    <property type="match status" value="1"/>
</dbReference>
<feature type="region of interest" description="Disordered" evidence="5">
    <location>
        <begin position="529"/>
        <end position="605"/>
    </location>
</feature>
<keyword evidence="3 6" id="KW-1133">Transmembrane helix</keyword>
<dbReference type="InterPro" id="IPR011701">
    <property type="entry name" value="MFS"/>
</dbReference>
<evidence type="ECO:0000313" key="8">
    <source>
        <dbReference type="Proteomes" id="UP001154078"/>
    </source>
</evidence>
<dbReference type="GO" id="GO:0098700">
    <property type="term" value="P:neurotransmitter loading into synaptic vesicle"/>
    <property type="evidence" value="ECO:0007669"/>
    <property type="project" value="TreeGrafter"/>
</dbReference>
<dbReference type="InterPro" id="IPR050382">
    <property type="entry name" value="MFS_Na/Anion_cotransporter"/>
</dbReference>
<feature type="transmembrane region" description="Helical" evidence="6">
    <location>
        <begin position="111"/>
        <end position="130"/>
    </location>
</feature>
<evidence type="ECO:0000256" key="2">
    <source>
        <dbReference type="ARBA" id="ARBA00022692"/>
    </source>
</evidence>
<keyword evidence="8" id="KW-1185">Reference proteome</keyword>
<dbReference type="SUPFAM" id="SSF103473">
    <property type="entry name" value="MFS general substrate transporter"/>
    <property type="match status" value="1"/>
</dbReference>
<dbReference type="InterPro" id="IPR036259">
    <property type="entry name" value="MFS_trans_sf"/>
</dbReference>
<feature type="transmembrane region" description="Helical" evidence="6">
    <location>
        <begin position="392"/>
        <end position="412"/>
    </location>
</feature>
<dbReference type="GO" id="GO:0035249">
    <property type="term" value="P:synaptic transmission, glutamatergic"/>
    <property type="evidence" value="ECO:0007669"/>
    <property type="project" value="TreeGrafter"/>
</dbReference>
<organism evidence="7 8">
    <name type="scientific">Brassicogethes aeneus</name>
    <name type="common">Rape pollen beetle</name>
    <name type="synonym">Meligethes aeneus</name>
    <dbReference type="NCBI Taxonomy" id="1431903"/>
    <lineage>
        <taxon>Eukaryota</taxon>
        <taxon>Metazoa</taxon>
        <taxon>Ecdysozoa</taxon>
        <taxon>Arthropoda</taxon>
        <taxon>Hexapoda</taxon>
        <taxon>Insecta</taxon>
        <taxon>Pterygota</taxon>
        <taxon>Neoptera</taxon>
        <taxon>Endopterygota</taxon>
        <taxon>Coleoptera</taxon>
        <taxon>Polyphaga</taxon>
        <taxon>Cucujiformia</taxon>
        <taxon>Nitidulidae</taxon>
        <taxon>Meligethinae</taxon>
        <taxon>Brassicogethes</taxon>
    </lineage>
</organism>
<sequence length="605" mass="66589">MPTFGAIGKNLNMGWKANQYEEFDGKKKKDSIPADDLSSPESIPEIERPPLRHIDKYIRPEIPCLTKRATVALLCCVGFIIMFGMRTSMGVVKLKLNNTWSPETLSAVDSAIFWGYFVTQIPGGLIAAAYPANILFGAAIGISSFLNLIVPLIYQNPDVLIIVKVMQGLVEGVTYPACHGIMRHWAPPLERSRLATLAFSGCYAGVMFSLPISGEMTENLGTLSPFYFYGVIGIIWYFCWIWLVFEKPSYHTCIEAKELLYIENALGTSQQVYVAPTLLNTPWKSFFTSMPCYAIFVANFCRSWNFYILVLFQAAYFQDAYHSGVQENTLLGALPHLLMTIVVPSGGILADKLRKKGILTTTQVRKLFNCGGFGMEATFFLIMAYSKTITQGMTALSIGVAFSGFAISGFNVNHLDIAPKYASILMGMSNGIGTIAGCLCPFVVHKIVLDKTKEEWREVFIISAVIHYLGIVFYGIFASGDLQPWADSNAEEEKQWNQMNEAPIKKSPSQSNGLLHRQLSGAASGYGTVETALPARPPPPPRQLSQETPVRPAPPRQLPQPQAPPAVPVGNPFLASSGTNPFRQEAVQPAAQDSYLHGSVEDRAY</sequence>
<feature type="transmembrane region" description="Helical" evidence="6">
    <location>
        <begin position="226"/>
        <end position="245"/>
    </location>
</feature>
<evidence type="ECO:0000313" key="7">
    <source>
        <dbReference type="EMBL" id="CAH0559924.1"/>
    </source>
</evidence>
<dbReference type="FunFam" id="1.20.1250.20:FF:000226">
    <property type="entry name" value="Vesicular GLUtamate transporter"/>
    <property type="match status" value="1"/>
</dbReference>
<feature type="transmembrane region" description="Helical" evidence="6">
    <location>
        <begin position="293"/>
        <end position="317"/>
    </location>
</feature>
<dbReference type="GO" id="GO:0050803">
    <property type="term" value="P:regulation of synapse structure or activity"/>
    <property type="evidence" value="ECO:0007669"/>
    <property type="project" value="TreeGrafter"/>
</dbReference>
<dbReference type="GO" id="GO:0005313">
    <property type="term" value="F:L-glutamate transmembrane transporter activity"/>
    <property type="evidence" value="ECO:0007669"/>
    <property type="project" value="TreeGrafter"/>
</dbReference>
<dbReference type="GO" id="GO:0005326">
    <property type="term" value="F:neurotransmitter transmembrane transporter activity"/>
    <property type="evidence" value="ECO:0007669"/>
    <property type="project" value="TreeGrafter"/>
</dbReference>
<gene>
    <name evidence="7" type="ORF">MELIAE_LOCUS9794</name>
</gene>
<evidence type="ECO:0000256" key="6">
    <source>
        <dbReference type="SAM" id="Phobius"/>
    </source>
</evidence>
<feature type="transmembrane region" description="Helical" evidence="6">
    <location>
        <begin position="160"/>
        <end position="182"/>
    </location>
</feature>
<evidence type="ECO:0000256" key="4">
    <source>
        <dbReference type="ARBA" id="ARBA00023136"/>
    </source>
</evidence>
<feature type="region of interest" description="Disordered" evidence="5">
    <location>
        <begin position="26"/>
        <end position="45"/>
    </location>
</feature>
<feature type="transmembrane region" description="Helical" evidence="6">
    <location>
        <begin position="194"/>
        <end position="214"/>
    </location>
</feature>
<dbReference type="Proteomes" id="UP001154078">
    <property type="component" value="Chromosome 7"/>
</dbReference>
<feature type="compositionally biased region" description="Pro residues" evidence="5">
    <location>
        <begin position="551"/>
        <end position="567"/>
    </location>
</feature>
<accession>A0A9P0B8B2</accession>
<keyword evidence="2 6" id="KW-0812">Transmembrane</keyword>
<feature type="transmembrane region" description="Helical" evidence="6">
    <location>
        <begin position="135"/>
        <end position="154"/>
    </location>
</feature>